<organism evidence="1 2">
    <name type="scientific">Rat cytomegalovirus (isolate England)</name>
    <name type="common">RCMV-E</name>
    <name type="synonym">Murid herpesvirus 8</name>
    <dbReference type="NCBI Taxonomy" id="1261657"/>
    <lineage>
        <taxon>Viruses</taxon>
        <taxon>Duplodnaviria</taxon>
        <taxon>Heunggongvirae</taxon>
        <taxon>Peploviricota</taxon>
        <taxon>Herviviricetes</taxon>
        <taxon>Herpesvirales</taxon>
        <taxon>Orthoherpesviridae</taxon>
        <taxon>Betaherpesvirinae</taxon>
        <taxon>Muromegalovirus</taxon>
        <taxon>Muromegalovirus muridbeta8</taxon>
    </lineage>
</organism>
<keyword evidence="2" id="KW-1185">Reference proteome</keyword>
<dbReference type="EMBL" id="JX867617">
    <property type="protein sequence ID" value="AFX83475.1"/>
    <property type="molecule type" value="Genomic_DNA"/>
</dbReference>
<dbReference type="KEGG" id="vg:14039081"/>
<dbReference type="RefSeq" id="YP_007016558.1">
    <property type="nucleotide sequence ID" value="NC_019559.2"/>
</dbReference>
<dbReference type="GeneID" id="14039081"/>
<sequence>MNPQRPLKVLRLSSSKHTSRVSSMRRLLFHIFLPAVPHFPPRRSVLLRFPQFLHSDRVRIIILSREPSKRDIDRKVYAPHAGENAAIQPVRAVVCYFERQPGDRSSVRVSAHRHHAIFIRPRQRILRPGSAPGHGHLGQLPHARHAVVLPKLIPGHP</sequence>
<accession>K7XY68</accession>
<evidence type="ECO:0000313" key="2">
    <source>
        <dbReference type="Proteomes" id="UP000127637"/>
    </source>
</evidence>
<gene>
    <name evidence="1" type="primary">eORF18</name>
</gene>
<evidence type="ECO:0000313" key="1">
    <source>
        <dbReference type="EMBL" id="AFX83475.1"/>
    </source>
</evidence>
<name>K7XY68_RCMVE</name>
<dbReference type="Proteomes" id="UP000127637">
    <property type="component" value="Segment"/>
</dbReference>
<reference evidence="1 2" key="1">
    <citation type="journal article" date="2012" name="J. Virol.">
        <title>Complete genome sequence of the english isolate of rat cytomegalovirus (Murid herpesvirus 8).</title>
        <authorList>
            <person name="Ettinger J."/>
            <person name="Geyer H."/>
            <person name="Nitsche A."/>
            <person name="Zimmermann A."/>
            <person name="Brune W."/>
            <person name="Sandford G.R."/>
            <person name="Hayward G.S."/>
            <person name="Voigt S."/>
        </authorList>
    </citation>
    <scope>NUCLEOTIDE SEQUENCE [LARGE SCALE GENOMIC DNA]</scope>
    <source>
        <strain evidence="1">England</strain>
    </source>
</reference>
<reference evidence="1 2" key="2">
    <citation type="journal article" date="2015" name="J. Gen. Virol.">
        <title>The English isolate and a newly identified Berlin isolate of Rat Cytomegalovirus (RCMV) share similarities with but separate as an anciently diverged clade from Mouse CMV and the Maastricht isolate of RCMV.</title>
        <authorList>
            <person name="Geyer H."/>
            <person name="Ettinger J."/>
            <person name="Moller L."/>
            <person name="Schmolz E."/>
            <person name="Nitsche A."/>
            <person name="Brune W."/>
            <person name="Heaggans S."/>
            <person name="Sandford G.R."/>
            <person name="Hayward G.S."/>
            <person name="Voigt S."/>
        </authorList>
    </citation>
    <scope>NUCLEOTIDE SEQUENCE [LARGE SCALE GENOMIC DNA]</scope>
    <source>
        <strain evidence="1">England</strain>
    </source>
</reference>
<proteinExistence type="predicted"/>
<protein>
    <submittedName>
        <fullName evidence="1">EORF18</fullName>
    </submittedName>
</protein>
<organismHost>
    <name type="scientific">Rattus norvegicus</name>
    <name type="common">Rat</name>
    <dbReference type="NCBI Taxonomy" id="10116"/>
</organismHost>